<dbReference type="CDD" id="cd02440">
    <property type="entry name" value="AdoMet_MTases"/>
    <property type="match status" value="1"/>
</dbReference>
<comment type="similarity">
    <text evidence="1">Belongs to the methyltransferase superfamily.</text>
</comment>
<keyword evidence="2" id="KW-0489">Methyltransferase</keyword>
<dbReference type="PANTHER" id="PTHR44942:SF4">
    <property type="entry name" value="METHYLTRANSFERASE TYPE 11 DOMAIN-CONTAINING PROTEIN"/>
    <property type="match status" value="1"/>
</dbReference>
<protein>
    <submittedName>
        <fullName evidence="5">Ubiquinone/menaquinone biosynthesis C-methylase UbiE</fullName>
    </submittedName>
</protein>
<evidence type="ECO:0000259" key="4">
    <source>
        <dbReference type="Pfam" id="PF08241"/>
    </source>
</evidence>
<dbReference type="InterPro" id="IPR013216">
    <property type="entry name" value="Methyltransf_11"/>
</dbReference>
<keyword evidence="3" id="KW-0808">Transferase</keyword>
<dbReference type="EMBL" id="JACJID010000001">
    <property type="protein sequence ID" value="MBA8924677.1"/>
    <property type="molecule type" value="Genomic_DNA"/>
</dbReference>
<dbReference type="RefSeq" id="WP_318296090.1">
    <property type="nucleotide sequence ID" value="NZ_BAAABQ010000001.1"/>
</dbReference>
<evidence type="ECO:0000256" key="3">
    <source>
        <dbReference type="ARBA" id="ARBA00022679"/>
    </source>
</evidence>
<sequence>MHIHVDYDERLHAVYERGRVLPPETVATWMAALTRSAPARRPLTVLDLGSGTGRFSDAIAETFGGPVYGVEPSARMRAQAELSHPHPAVSYLDGRAESVPLPDASCDLAVMFLVLHHVDNRALAVKELTRVLRPGARLMVHSGFSGQMHDHLWYRFFPRGREVDDSVFPELAEVVEQFAEAGLARIAMDSVDQLVAPSLPAYYERFRHRSFSTLQLMSEQEIAEGMAAMREAAEQAAGTPPVPVIQTADLLVLERTGR</sequence>
<keyword evidence="5" id="KW-0830">Ubiquinone</keyword>
<dbReference type="InterPro" id="IPR029063">
    <property type="entry name" value="SAM-dependent_MTases_sf"/>
</dbReference>
<dbReference type="Proteomes" id="UP000517916">
    <property type="component" value="Unassembled WGS sequence"/>
</dbReference>
<proteinExistence type="inferred from homology"/>
<comment type="caution">
    <text evidence="5">The sequence shown here is derived from an EMBL/GenBank/DDBJ whole genome shotgun (WGS) entry which is preliminary data.</text>
</comment>
<evidence type="ECO:0000313" key="5">
    <source>
        <dbReference type="EMBL" id="MBA8924677.1"/>
    </source>
</evidence>
<keyword evidence="6" id="KW-1185">Reference proteome</keyword>
<evidence type="ECO:0000256" key="1">
    <source>
        <dbReference type="ARBA" id="ARBA00008361"/>
    </source>
</evidence>
<reference evidence="5 6" key="1">
    <citation type="submission" date="2020-08" db="EMBL/GenBank/DDBJ databases">
        <title>Genomic Encyclopedia of Archaeal and Bacterial Type Strains, Phase II (KMG-II): from individual species to whole genera.</title>
        <authorList>
            <person name="Goeker M."/>
        </authorList>
    </citation>
    <scope>NUCLEOTIDE SEQUENCE [LARGE SCALE GENOMIC DNA]</scope>
    <source>
        <strain evidence="5 6">DSM 43850</strain>
    </source>
</reference>
<dbReference type="InterPro" id="IPR051052">
    <property type="entry name" value="Diverse_substrate_MTase"/>
</dbReference>
<evidence type="ECO:0000313" key="6">
    <source>
        <dbReference type="Proteomes" id="UP000517916"/>
    </source>
</evidence>
<organism evidence="5 6">
    <name type="scientific">Kutzneria viridogrisea</name>
    <dbReference type="NCBI Taxonomy" id="47990"/>
    <lineage>
        <taxon>Bacteria</taxon>
        <taxon>Bacillati</taxon>
        <taxon>Actinomycetota</taxon>
        <taxon>Actinomycetes</taxon>
        <taxon>Pseudonocardiales</taxon>
        <taxon>Pseudonocardiaceae</taxon>
        <taxon>Kutzneria</taxon>
    </lineage>
</organism>
<dbReference type="SUPFAM" id="SSF53335">
    <property type="entry name" value="S-adenosyl-L-methionine-dependent methyltransferases"/>
    <property type="match status" value="1"/>
</dbReference>
<gene>
    <name evidence="5" type="ORF">BC739_001874</name>
</gene>
<name>A0ABR6BCS5_9PSEU</name>
<evidence type="ECO:0000256" key="2">
    <source>
        <dbReference type="ARBA" id="ARBA00022603"/>
    </source>
</evidence>
<feature type="domain" description="Methyltransferase type 11" evidence="4">
    <location>
        <begin position="46"/>
        <end position="139"/>
    </location>
</feature>
<dbReference type="Pfam" id="PF08241">
    <property type="entry name" value="Methyltransf_11"/>
    <property type="match status" value="1"/>
</dbReference>
<dbReference type="PANTHER" id="PTHR44942">
    <property type="entry name" value="METHYLTRANSF_11 DOMAIN-CONTAINING PROTEIN"/>
    <property type="match status" value="1"/>
</dbReference>
<dbReference type="Gene3D" id="3.40.50.150">
    <property type="entry name" value="Vaccinia Virus protein VP39"/>
    <property type="match status" value="1"/>
</dbReference>
<accession>A0ABR6BCS5</accession>